<sequence length="56" mass="6234">MNGEEGITDLVRGCILPLQEKHAELFKKEGGVFKKDLDVFKNPQGLFATYSASCLF</sequence>
<evidence type="ECO:0000313" key="2">
    <source>
        <dbReference type="Proteomes" id="UP000017831"/>
    </source>
</evidence>
<dbReference type="HOGENOM" id="CLU_211932_0_0_10"/>
<protein>
    <submittedName>
        <fullName evidence="1">Uncharacterized protein</fullName>
    </submittedName>
</protein>
<keyword evidence="2" id="KW-1185">Reference proteome</keyword>
<proteinExistence type="predicted"/>
<dbReference type="RefSeq" id="WP_005943217.1">
    <property type="nucleotide sequence ID" value="NZ_KB890356.1"/>
</dbReference>
<accession>U6RBL4</accession>
<dbReference type="PATRIC" id="fig|1121098.3.peg.3250"/>
<dbReference type="AlphaFoldDB" id="U6RBL4"/>
<evidence type="ECO:0000313" key="1">
    <source>
        <dbReference type="EMBL" id="EOA53126.1"/>
    </source>
</evidence>
<name>U6RBL4_9BACT</name>
<dbReference type="GeneID" id="60064039"/>
<dbReference type="Proteomes" id="UP000017831">
    <property type="component" value="Unassembled WGS sequence"/>
</dbReference>
<organism evidence="1 2">
    <name type="scientific">Phocaeicola massiliensis B84634 = Timone 84634 = DSM 17679 = JCM 13223</name>
    <dbReference type="NCBI Taxonomy" id="1121098"/>
    <lineage>
        <taxon>Bacteria</taxon>
        <taxon>Pseudomonadati</taxon>
        <taxon>Bacteroidota</taxon>
        <taxon>Bacteroidia</taxon>
        <taxon>Bacteroidales</taxon>
        <taxon>Bacteroidaceae</taxon>
        <taxon>Phocaeicola</taxon>
    </lineage>
</organism>
<reference evidence="1 2" key="1">
    <citation type="submission" date="2013-04" db="EMBL/GenBank/DDBJ databases">
        <title>The Genome Sequence of Bacteroides massiliensis DSM 17679.</title>
        <authorList>
            <consortium name="The Broad Institute Genomics Platform"/>
            <person name="Earl A."/>
            <person name="Ward D."/>
            <person name="Feldgarden M."/>
            <person name="Gevers D."/>
            <person name="Martens E."/>
            <person name="Fenner L."/>
            <person name="Roux V."/>
            <person name="Mallet M.N."/>
            <person name="Raoult D."/>
            <person name="Walker B."/>
            <person name="Young S."/>
            <person name="Zeng Q."/>
            <person name="Gargeya S."/>
            <person name="Fitzgerald M."/>
            <person name="Haas B."/>
            <person name="Abouelleil A."/>
            <person name="Allen A.W."/>
            <person name="Alvarado L."/>
            <person name="Arachchi H.M."/>
            <person name="Berlin A.M."/>
            <person name="Chapman S.B."/>
            <person name="Gainer-Dewar J."/>
            <person name="Goldberg J."/>
            <person name="Griggs A."/>
            <person name="Gujja S."/>
            <person name="Hansen M."/>
            <person name="Howarth C."/>
            <person name="Imamovic A."/>
            <person name="Ireland A."/>
            <person name="Larimer J."/>
            <person name="McCowan C."/>
            <person name="Murphy C."/>
            <person name="Pearson M."/>
            <person name="Poon T.W."/>
            <person name="Priest M."/>
            <person name="Roberts A."/>
            <person name="Saif S."/>
            <person name="Shea T."/>
            <person name="Sisk P."/>
            <person name="Sykes S."/>
            <person name="Wortman J."/>
            <person name="Nusbaum C."/>
            <person name="Birren B."/>
        </authorList>
    </citation>
    <scope>NUCLEOTIDE SEQUENCE [LARGE SCALE GENOMIC DNA]</scope>
    <source>
        <strain evidence="2">B84634 / Timone 84634 / DSM 17679 / JCM 13223</strain>
    </source>
</reference>
<dbReference type="EMBL" id="AQHY01000038">
    <property type="protein sequence ID" value="EOA53126.1"/>
    <property type="molecule type" value="Genomic_DNA"/>
</dbReference>
<comment type="caution">
    <text evidence="1">The sequence shown here is derived from an EMBL/GenBank/DDBJ whole genome shotgun (WGS) entry which is preliminary data.</text>
</comment>
<gene>
    <name evidence="1" type="ORF">HMPREF1534_03200</name>
</gene>